<evidence type="ECO:0000256" key="2">
    <source>
        <dbReference type="ARBA" id="ARBA00022801"/>
    </source>
</evidence>
<keyword evidence="5" id="KW-0732">Signal</keyword>
<sequence length="477" mass="51882">MGCCGPSRRRILGIMAATAFLPMMGAARATPARAQSEPMIASDLEVVTVTATSVIVTWTTVSPTRVDQVGRPFPLDADTELRLAPADGTGPPKQVFHDATPTPFHYAEVHGLEPGRPYRFEAYSDGVRAVTSGSATSGPNTPETTGRITVLVPPPGRHLRTIALSNDVHYGEQVSGLVVGGLPPGYSQDPGLPPYPEVMLTAMLDDLRKDDRRADHLVVAGDLTSEASQADSQTVRSSLDSWGTLGTDYFVSRGNHDRPHVGADYAQCRPVPQALDHHDCWGESFVERQRLLAYELGGLRLLGLDTTEMDGSGGSIEPDQMAAIRAELQRDTDRPTLVFGHHPVTFESAITNLSGPGFVLNRGDSSELQKLYVDAPGVFFHHSGHTHRNKRTKSDTSAAVEFLEIGAVKEYPGGYTLLSIYEGGYMVNFYKTRSDLARRWSTRSRGEFFGLFPEYAFGSLEDRNHVVARDFSGLLPA</sequence>
<dbReference type="InterPro" id="IPR029052">
    <property type="entry name" value="Metallo-depent_PP-like"/>
</dbReference>
<accession>A0A5A7S705</accession>
<dbReference type="Pfam" id="PF00149">
    <property type="entry name" value="Metallophos"/>
    <property type="match status" value="1"/>
</dbReference>
<feature type="signal peptide" evidence="5">
    <location>
        <begin position="1"/>
        <end position="34"/>
    </location>
</feature>
<proteinExistence type="inferred from homology"/>
<dbReference type="InterPro" id="IPR004843">
    <property type="entry name" value="Calcineurin-like_PHP"/>
</dbReference>
<dbReference type="InterPro" id="IPR003961">
    <property type="entry name" value="FN3_dom"/>
</dbReference>
<evidence type="ECO:0000313" key="7">
    <source>
        <dbReference type="EMBL" id="KAA0018096.1"/>
    </source>
</evidence>
<protein>
    <submittedName>
        <fullName evidence="7">Phosphohydrolase</fullName>
    </submittedName>
</protein>
<dbReference type="PROSITE" id="PS50853">
    <property type="entry name" value="FN3"/>
    <property type="match status" value="1"/>
</dbReference>
<dbReference type="Proteomes" id="UP000322244">
    <property type="component" value="Unassembled WGS sequence"/>
</dbReference>
<evidence type="ECO:0000256" key="5">
    <source>
        <dbReference type="SAM" id="SignalP"/>
    </source>
</evidence>
<keyword evidence="8" id="KW-1185">Reference proteome</keyword>
<reference evidence="7 8" key="1">
    <citation type="submission" date="2019-07" db="EMBL/GenBank/DDBJ databases">
        <title>Rhodococcus cavernicolus sp. nov., isolated from a cave.</title>
        <authorList>
            <person name="Lee S.D."/>
        </authorList>
    </citation>
    <scope>NUCLEOTIDE SEQUENCE [LARGE SCALE GENOMIC DNA]</scope>
    <source>
        <strain evidence="7 8">C1-24</strain>
    </source>
</reference>
<dbReference type="GO" id="GO:0016787">
    <property type="term" value="F:hydrolase activity"/>
    <property type="evidence" value="ECO:0007669"/>
    <property type="project" value="UniProtKB-KW"/>
</dbReference>
<feature type="chain" id="PRO_5038539862" evidence="5">
    <location>
        <begin position="35"/>
        <end position="477"/>
    </location>
</feature>
<comment type="caution">
    <text evidence="7">The sequence shown here is derived from an EMBL/GenBank/DDBJ whole genome shotgun (WGS) entry which is preliminary data.</text>
</comment>
<organism evidence="7 8">
    <name type="scientific">Antrihabitans cavernicola</name>
    <dbReference type="NCBI Taxonomy" id="2495913"/>
    <lineage>
        <taxon>Bacteria</taxon>
        <taxon>Bacillati</taxon>
        <taxon>Actinomycetota</taxon>
        <taxon>Actinomycetes</taxon>
        <taxon>Mycobacteriales</taxon>
        <taxon>Nocardiaceae</taxon>
        <taxon>Antrihabitans</taxon>
    </lineage>
</organism>
<dbReference type="InterPro" id="IPR050884">
    <property type="entry name" value="CNP_phosphodiesterase-III"/>
</dbReference>
<dbReference type="CDD" id="cd00063">
    <property type="entry name" value="FN3"/>
    <property type="match status" value="1"/>
</dbReference>
<dbReference type="GO" id="GO:0005975">
    <property type="term" value="P:carbohydrate metabolic process"/>
    <property type="evidence" value="ECO:0007669"/>
    <property type="project" value="UniProtKB-ARBA"/>
</dbReference>
<evidence type="ECO:0000259" key="6">
    <source>
        <dbReference type="PROSITE" id="PS50853"/>
    </source>
</evidence>
<evidence type="ECO:0000256" key="4">
    <source>
        <dbReference type="ARBA" id="ARBA00025742"/>
    </source>
</evidence>
<dbReference type="AlphaFoldDB" id="A0A5A7S705"/>
<feature type="domain" description="Fibronectin type-III" evidence="6">
    <location>
        <begin position="40"/>
        <end position="144"/>
    </location>
</feature>
<evidence type="ECO:0000313" key="8">
    <source>
        <dbReference type="Proteomes" id="UP000322244"/>
    </source>
</evidence>
<dbReference type="PROSITE" id="PS51318">
    <property type="entry name" value="TAT"/>
    <property type="match status" value="1"/>
</dbReference>
<dbReference type="GO" id="GO:0046872">
    <property type="term" value="F:metal ion binding"/>
    <property type="evidence" value="ECO:0007669"/>
    <property type="project" value="UniProtKB-KW"/>
</dbReference>
<gene>
    <name evidence="7" type="ORF">FOY51_24390</name>
</gene>
<dbReference type="SUPFAM" id="SSF56300">
    <property type="entry name" value="Metallo-dependent phosphatases"/>
    <property type="match status" value="1"/>
</dbReference>
<dbReference type="OrthoDB" id="4507037at2"/>
<dbReference type="PANTHER" id="PTHR42988:SF2">
    <property type="entry name" value="CYCLIC NUCLEOTIDE PHOSPHODIESTERASE CBUA0032-RELATED"/>
    <property type="match status" value="1"/>
</dbReference>
<dbReference type="Gene3D" id="3.60.21.10">
    <property type="match status" value="1"/>
</dbReference>
<keyword evidence="1" id="KW-0479">Metal-binding</keyword>
<evidence type="ECO:0000256" key="1">
    <source>
        <dbReference type="ARBA" id="ARBA00022723"/>
    </source>
</evidence>
<name>A0A5A7S705_9NOCA</name>
<dbReference type="Gene3D" id="2.60.40.10">
    <property type="entry name" value="Immunoglobulins"/>
    <property type="match status" value="1"/>
</dbReference>
<dbReference type="InterPro" id="IPR006311">
    <property type="entry name" value="TAT_signal"/>
</dbReference>
<keyword evidence="3" id="KW-0408">Iron</keyword>
<keyword evidence="2 7" id="KW-0378">Hydrolase</keyword>
<comment type="similarity">
    <text evidence="4">Belongs to the cyclic nucleotide phosphodiesterase class-III family.</text>
</comment>
<evidence type="ECO:0000256" key="3">
    <source>
        <dbReference type="ARBA" id="ARBA00023004"/>
    </source>
</evidence>
<dbReference type="EMBL" id="VLNY01000019">
    <property type="protein sequence ID" value="KAA0018096.1"/>
    <property type="molecule type" value="Genomic_DNA"/>
</dbReference>
<dbReference type="InterPro" id="IPR013783">
    <property type="entry name" value="Ig-like_fold"/>
</dbReference>
<dbReference type="PANTHER" id="PTHR42988">
    <property type="entry name" value="PHOSPHOHYDROLASE"/>
    <property type="match status" value="1"/>
</dbReference>